<evidence type="ECO:0000256" key="1">
    <source>
        <dbReference type="ARBA" id="ARBA00022490"/>
    </source>
</evidence>
<feature type="binding site" evidence="7">
    <location>
        <position position="20"/>
    </location>
    <ligand>
        <name>S-adenosyl-L-methionine</name>
        <dbReference type="ChEBI" id="CHEBI:59789"/>
    </ligand>
</feature>
<dbReference type="PROSITE" id="PS51689">
    <property type="entry name" value="SAM_RNA_A_N6_MT"/>
    <property type="match status" value="1"/>
</dbReference>
<dbReference type="InterPro" id="IPR020598">
    <property type="entry name" value="rRNA_Ade_methylase_Trfase_N"/>
</dbReference>
<dbReference type="EMBL" id="PFBK01000002">
    <property type="protein sequence ID" value="PIR84190.1"/>
    <property type="molecule type" value="Genomic_DNA"/>
</dbReference>
<dbReference type="GO" id="GO:0005829">
    <property type="term" value="C:cytosol"/>
    <property type="evidence" value="ECO:0007669"/>
    <property type="project" value="TreeGrafter"/>
</dbReference>
<evidence type="ECO:0000259" key="8">
    <source>
        <dbReference type="SMART" id="SM00650"/>
    </source>
</evidence>
<dbReference type="CDD" id="cd02440">
    <property type="entry name" value="AdoMet_MTases"/>
    <property type="match status" value="1"/>
</dbReference>
<organism evidence="9 10">
    <name type="scientific">Candidatus Kaiserbacteria bacterium CG10_big_fil_rev_8_21_14_0_10_51_14</name>
    <dbReference type="NCBI Taxonomy" id="1974610"/>
    <lineage>
        <taxon>Bacteria</taxon>
        <taxon>Candidatus Kaiseribacteriota</taxon>
    </lineage>
</organism>
<sequence length="266" mass="29399">MITMRSARKSNPARLGQHFLTNPNPARVLAQAAAPKIGEIILEIGPGTGMLTRELLATGAEVIAIEKDPALVVRLRKSNMSGNLRIVEADVRDVTPQGLGLKNRNYVVAANIPYYITGEIIRQFLTTDAPPRAMALLIQKEVADRILARDGKESILSISVKAYGIPKIIAKVSRGNFNPPPSVDSAILLVDEISKKTFVDIREDMFFKVVKAGFASKRKFLANNLSTLFPKETITHAFRENELSAKVRAEDVSLLKWKMLTKLLIR</sequence>
<proteinExistence type="inferred from homology"/>
<dbReference type="SMART" id="SM00650">
    <property type="entry name" value="rADc"/>
    <property type="match status" value="1"/>
</dbReference>
<feature type="domain" description="Ribosomal RNA adenine methylase transferase N-terminal" evidence="8">
    <location>
        <begin position="25"/>
        <end position="194"/>
    </location>
</feature>
<dbReference type="InterPro" id="IPR011530">
    <property type="entry name" value="rRNA_adenine_dimethylase"/>
</dbReference>
<keyword evidence="6 7" id="KW-0694">RNA-binding</keyword>
<reference evidence="10" key="1">
    <citation type="submission" date="2017-09" db="EMBL/GenBank/DDBJ databases">
        <title>Depth-based differentiation of microbial function through sediment-hosted aquifers and enrichment of novel symbionts in the deep terrestrial subsurface.</title>
        <authorList>
            <person name="Probst A.J."/>
            <person name="Ladd B."/>
            <person name="Jarett J.K."/>
            <person name="Geller-Mcgrath D.E."/>
            <person name="Sieber C.M.K."/>
            <person name="Emerson J.B."/>
            <person name="Anantharaman K."/>
            <person name="Thomas B.C."/>
            <person name="Malmstrom R."/>
            <person name="Stieglmeier M."/>
            <person name="Klingl A."/>
            <person name="Woyke T."/>
            <person name="Ryan C.M."/>
            <person name="Banfield J.F."/>
        </authorList>
    </citation>
    <scope>NUCLEOTIDE SEQUENCE [LARGE SCALE GENOMIC DNA]</scope>
</reference>
<comment type="caution">
    <text evidence="9">The sequence shown here is derived from an EMBL/GenBank/DDBJ whole genome shotgun (WGS) entry which is preliminary data.</text>
</comment>
<gene>
    <name evidence="9" type="primary">rsmA</name>
    <name evidence="9" type="ORF">COU18_00340</name>
</gene>
<comment type="similarity">
    <text evidence="7">Belongs to the class I-like SAM-binding methyltransferase superfamily. rRNA adenine N(6)-methyltransferase family.</text>
</comment>
<dbReference type="InterPro" id="IPR023165">
    <property type="entry name" value="rRNA_Ade_diMease-like_C"/>
</dbReference>
<feature type="binding site" evidence="7">
    <location>
        <position position="18"/>
    </location>
    <ligand>
        <name>S-adenosyl-L-methionine</name>
        <dbReference type="ChEBI" id="CHEBI:59789"/>
    </ligand>
</feature>
<keyword evidence="1" id="KW-0963">Cytoplasm</keyword>
<protein>
    <submittedName>
        <fullName evidence="9">Ribosomal RNA small subunit methyltransferase A</fullName>
    </submittedName>
</protein>
<feature type="binding site" evidence="7">
    <location>
        <position position="111"/>
    </location>
    <ligand>
        <name>S-adenosyl-L-methionine</name>
        <dbReference type="ChEBI" id="CHEBI:59789"/>
    </ligand>
</feature>
<dbReference type="Gene3D" id="3.40.50.150">
    <property type="entry name" value="Vaccinia Virus protein VP39"/>
    <property type="match status" value="1"/>
</dbReference>
<accession>A0A2H0UCV3</accession>
<evidence type="ECO:0000256" key="5">
    <source>
        <dbReference type="ARBA" id="ARBA00022691"/>
    </source>
</evidence>
<feature type="binding site" evidence="7">
    <location>
        <position position="90"/>
    </location>
    <ligand>
        <name>S-adenosyl-L-methionine</name>
        <dbReference type="ChEBI" id="CHEBI:59789"/>
    </ligand>
</feature>
<evidence type="ECO:0000313" key="10">
    <source>
        <dbReference type="Proteomes" id="UP000231192"/>
    </source>
</evidence>
<dbReference type="GO" id="GO:0000179">
    <property type="term" value="F:rRNA (adenine-N6,N6-)-dimethyltransferase activity"/>
    <property type="evidence" value="ECO:0007669"/>
    <property type="project" value="UniProtKB-UniRule"/>
</dbReference>
<name>A0A2H0UCV3_9BACT</name>
<dbReference type="GO" id="GO:0003723">
    <property type="term" value="F:RNA binding"/>
    <property type="evidence" value="ECO:0007669"/>
    <property type="project" value="UniProtKB-UniRule"/>
</dbReference>
<dbReference type="InterPro" id="IPR001737">
    <property type="entry name" value="KsgA/Erm"/>
</dbReference>
<dbReference type="PROSITE" id="PS01131">
    <property type="entry name" value="RRNA_A_DIMETH"/>
    <property type="match status" value="1"/>
</dbReference>
<dbReference type="Gene3D" id="1.10.8.100">
    <property type="entry name" value="Ribosomal RNA adenine dimethylase-like, domain 2"/>
    <property type="match status" value="1"/>
</dbReference>
<feature type="binding site" evidence="7">
    <location>
        <position position="45"/>
    </location>
    <ligand>
        <name>S-adenosyl-L-methionine</name>
        <dbReference type="ChEBI" id="CHEBI:59789"/>
    </ligand>
</feature>
<evidence type="ECO:0000256" key="2">
    <source>
        <dbReference type="ARBA" id="ARBA00022552"/>
    </source>
</evidence>
<dbReference type="InterPro" id="IPR029063">
    <property type="entry name" value="SAM-dependent_MTases_sf"/>
</dbReference>
<dbReference type="SUPFAM" id="SSF53335">
    <property type="entry name" value="S-adenosyl-L-methionine-dependent methyltransferases"/>
    <property type="match status" value="1"/>
</dbReference>
<dbReference type="NCBIfam" id="TIGR00755">
    <property type="entry name" value="ksgA"/>
    <property type="match status" value="1"/>
</dbReference>
<keyword evidence="3 7" id="KW-0489">Methyltransferase</keyword>
<evidence type="ECO:0000256" key="6">
    <source>
        <dbReference type="ARBA" id="ARBA00022884"/>
    </source>
</evidence>
<dbReference type="InterPro" id="IPR020596">
    <property type="entry name" value="rRNA_Ade_Mease_Trfase_CS"/>
</dbReference>
<dbReference type="Proteomes" id="UP000231192">
    <property type="component" value="Unassembled WGS sequence"/>
</dbReference>
<keyword evidence="2" id="KW-0698">rRNA processing</keyword>
<keyword evidence="4 7" id="KW-0808">Transferase</keyword>
<evidence type="ECO:0000313" key="9">
    <source>
        <dbReference type="EMBL" id="PIR84190.1"/>
    </source>
</evidence>
<evidence type="ECO:0000256" key="7">
    <source>
        <dbReference type="PROSITE-ProRule" id="PRU01026"/>
    </source>
</evidence>
<evidence type="ECO:0000256" key="4">
    <source>
        <dbReference type="ARBA" id="ARBA00022679"/>
    </source>
</evidence>
<dbReference type="Pfam" id="PF00398">
    <property type="entry name" value="RrnaAD"/>
    <property type="match status" value="1"/>
</dbReference>
<feature type="binding site" evidence="7">
    <location>
        <position position="66"/>
    </location>
    <ligand>
        <name>S-adenosyl-L-methionine</name>
        <dbReference type="ChEBI" id="CHEBI:59789"/>
    </ligand>
</feature>
<keyword evidence="5 7" id="KW-0949">S-adenosyl-L-methionine</keyword>
<dbReference type="PANTHER" id="PTHR11727:SF7">
    <property type="entry name" value="DIMETHYLADENOSINE TRANSFERASE-RELATED"/>
    <property type="match status" value="1"/>
</dbReference>
<evidence type="ECO:0000256" key="3">
    <source>
        <dbReference type="ARBA" id="ARBA00022603"/>
    </source>
</evidence>
<dbReference type="AlphaFoldDB" id="A0A2H0UCV3"/>
<dbReference type="PANTHER" id="PTHR11727">
    <property type="entry name" value="DIMETHYLADENOSINE TRANSFERASE"/>
    <property type="match status" value="1"/>
</dbReference>